<keyword evidence="1" id="KW-1133">Transmembrane helix</keyword>
<dbReference type="EMBL" id="AAKNPZ010000037">
    <property type="protein sequence ID" value="ECT7283808.1"/>
    <property type="molecule type" value="Genomic_DNA"/>
</dbReference>
<protein>
    <submittedName>
        <fullName evidence="2">Uncharacterized protein</fullName>
    </submittedName>
</protein>
<evidence type="ECO:0000256" key="1">
    <source>
        <dbReference type="SAM" id="Phobius"/>
    </source>
</evidence>
<accession>A0A602MX86</accession>
<sequence>MGSGTRTQIFLLRLRRGRNSGKGTLLWGEGGLCPKVYAVGYYLSMYKEIPVGMLVVFILSVVLCFFVTRGAYRKQLRLQPKGKLKAGCISGFLGVALFLVINIVAAVTLIPDQPDTVKAGAAFNQATADKFATLYNDNLGGIETSKRENLSGIKIVSTDIKDGSAHFKTVDGTVGKAQLDEHGLLVNLLWKVKDTNGASLLSMGAAMEVLDSSINRDEAINFLKQALAEEKDGNVKSSFESKRINYQLSKHDGTPLTLYIEPRY</sequence>
<keyword evidence="1" id="KW-0812">Transmembrane</keyword>
<keyword evidence="1" id="KW-0472">Membrane</keyword>
<evidence type="ECO:0000313" key="2">
    <source>
        <dbReference type="EMBL" id="ECT7283808.1"/>
    </source>
</evidence>
<feature type="transmembrane region" description="Helical" evidence="1">
    <location>
        <begin position="49"/>
        <end position="68"/>
    </location>
</feature>
<dbReference type="AlphaFoldDB" id="A0A602MX86"/>
<name>A0A602MX86_SALET</name>
<comment type="caution">
    <text evidence="2">The sequence shown here is derived from an EMBL/GenBank/DDBJ whole genome shotgun (WGS) entry which is preliminary data.</text>
</comment>
<organism evidence="2">
    <name type="scientific">Salmonella enterica subsp. enterica serovar Gaminara</name>
    <dbReference type="NCBI Taxonomy" id="913070"/>
    <lineage>
        <taxon>Bacteria</taxon>
        <taxon>Pseudomonadati</taxon>
        <taxon>Pseudomonadota</taxon>
        <taxon>Gammaproteobacteria</taxon>
        <taxon>Enterobacterales</taxon>
        <taxon>Enterobacteriaceae</taxon>
        <taxon>Salmonella</taxon>
    </lineage>
</organism>
<feature type="transmembrane region" description="Helical" evidence="1">
    <location>
        <begin position="89"/>
        <end position="110"/>
    </location>
</feature>
<proteinExistence type="predicted"/>
<gene>
    <name evidence="2" type="ORF">A9W71_23485</name>
</gene>
<reference evidence="2" key="1">
    <citation type="submission" date="2018-07" db="EMBL/GenBank/DDBJ databases">
        <authorList>
            <consortium name="NARMS: The National Antimicrobial Resistance Monitoring System"/>
        </authorList>
    </citation>
    <scope>NUCLEOTIDE SEQUENCE</scope>
    <source>
        <strain evidence="2">CVM N42501</strain>
    </source>
</reference>